<reference evidence="2 3" key="1">
    <citation type="submission" date="2013-06" db="EMBL/GenBank/DDBJ databases">
        <authorList>
            <person name="Weinstock G."/>
            <person name="Sodergren E."/>
            <person name="Lobos E.A."/>
            <person name="Fulton L."/>
            <person name="Fulton R."/>
            <person name="Courtney L."/>
            <person name="Fronick C."/>
            <person name="O'Laughlin M."/>
            <person name="Godfrey J."/>
            <person name="Wilson R.M."/>
            <person name="Miner T."/>
            <person name="Farmer C."/>
            <person name="Delehaunty K."/>
            <person name="Cordes M."/>
            <person name="Minx P."/>
            <person name="Tomlinson C."/>
            <person name="Chen J."/>
            <person name="Wollam A."/>
            <person name="Pepin K.H."/>
            <person name="Bhonagiri V."/>
            <person name="Zhang X."/>
            <person name="Warren W."/>
            <person name="Mitreva M."/>
            <person name="Mardis E.R."/>
            <person name="Wilson R.K."/>
        </authorList>
    </citation>
    <scope>NUCLEOTIDE SEQUENCE [LARGE SCALE GENOMIC DNA]</scope>
    <source>
        <strain evidence="2 3">F0510</strain>
    </source>
</reference>
<protein>
    <submittedName>
        <fullName evidence="2">Uncharacterized protein</fullName>
    </submittedName>
</protein>
<dbReference type="EMBL" id="AWSD01000292">
    <property type="protein sequence ID" value="ERH16574.1"/>
    <property type="molecule type" value="Genomic_DNA"/>
</dbReference>
<name>U1Q2X4_9ACTO</name>
<gene>
    <name evidence="2" type="ORF">HMPREF1549_02473</name>
</gene>
<feature type="transmembrane region" description="Helical" evidence="1">
    <location>
        <begin position="17"/>
        <end position="39"/>
    </location>
</feature>
<evidence type="ECO:0000256" key="1">
    <source>
        <dbReference type="SAM" id="Phobius"/>
    </source>
</evidence>
<keyword evidence="1" id="KW-1133">Transmembrane helix</keyword>
<feature type="transmembrane region" description="Helical" evidence="1">
    <location>
        <begin position="54"/>
        <end position="74"/>
    </location>
</feature>
<accession>U1Q2X4</accession>
<dbReference type="Proteomes" id="UP000016498">
    <property type="component" value="Unassembled WGS sequence"/>
</dbReference>
<comment type="caution">
    <text evidence="2">The sequence shown here is derived from an EMBL/GenBank/DDBJ whole genome shotgun (WGS) entry which is preliminary data.</text>
</comment>
<sequence>AIACSWARPIRVGTCRFASASVVAAPFIVVGVVAGVGSVRPVPVPTLAYSDVDIAVFMAGSSCVIVMWLIASLLRAKGRAVRLGAVVSGRWDGQKGPSVASRNRA</sequence>
<dbReference type="HOGENOM" id="CLU_2242067_0_0_11"/>
<evidence type="ECO:0000313" key="2">
    <source>
        <dbReference type="EMBL" id="ERH16574.1"/>
    </source>
</evidence>
<keyword evidence="1" id="KW-0472">Membrane</keyword>
<dbReference type="RefSeq" id="WP_021607118.1">
    <property type="nucleotide sequence ID" value="NZ_KE951763.1"/>
</dbReference>
<feature type="non-terminal residue" evidence="2">
    <location>
        <position position="1"/>
    </location>
</feature>
<keyword evidence="1" id="KW-0812">Transmembrane</keyword>
<organism evidence="2 3">
    <name type="scientific">Actinomyces johnsonii F0510</name>
    <dbReference type="NCBI Taxonomy" id="1227262"/>
    <lineage>
        <taxon>Bacteria</taxon>
        <taxon>Bacillati</taxon>
        <taxon>Actinomycetota</taxon>
        <taxon>Actinomycetes</taxon>
        <taxon>Actinomycetales</taxon>
        <taxon>Actinomycetaceae</taxon>
        <taxon>Actinomyces</taxon>
    </lineage>
</organism>
<evidence type="ECO:0000313" key="3">
    <source>
        <dbReference type="Proteomes" id="UP000016498"/>
    </source>
</evidence>
<dbReference type="AlphaFoldDB" id="U1Q2X4"/>
<proteinExistence type="predicted"/>